<dbReference type="RefSeq" id="WP_146293484.1">
    <property type="nucleotide sequence ID" value="NZ_SELH01000026.1"/>
</dbReference>
<dbReference type="Gene3D" id="3.30.300.130">
    <property type="entry name" value="Fe-S cluster assembly (FSCA)"/>
    <property type="match status" value="1"/>
</dbReference>
<sequence length="78" mass="8512">MNNSIIDKVNKALEEVRPFLVADGGDVELIDIQDNVVTIKFTGACSDCSINQSTLKLGIESTIKKHVPEILEVISIVE</sequence>
<evidence type="ECO:0000313" key="4">
    <source>
        <dbReference type="Proteomes" id="UP000319499"/>
    </source>
</evidence>
<dbReference type="GO" id="GO:0005506">
    <property type="term" value="F:iron ion binding"/>
    <property type="evidence" value="ECO:0007669"/>
    <property type="project" value="InterPro"/>
</dbReference>
<organism evidence="3 4">
    <name type="scientific">Apibacter muscae</name>
    <dbReference type="NCBI Taxonomy" id="2509004"/>
    <lineage>
        <taxon>Bacteria</taxon>
        <taxon>Pseudomonadati</taxon>
        <taxon>Bacteroidota</taxon>
        <taxon>Flavobacteriia</taxon>
        <taxon>Flavobacteriales</taxon>
        <taxon>Weeksellaceae</taxon>
        <taxon>Apibacter</taxon>
    </lineage>
</organism>
<gene>
    <name evidence="3" type="ORF">ETU09_10270</name>
</gene>
<feature type="domain" description="NIF system FeS cluster assembly NifU C-terminal" evidence="2">
    <location>
        <begin position="9"/>
        <end position="74"/>
    </location>
</feature>
<dbReference type="EMBL" id="SELH01000026">
    <property type="protein sequence ID" value="TWP26080.1"/>
    <property type="molecule type" value="Genomic_DNA"/>
</dbReference>
<dbReference type="Pfam" id="PF01106">
    <property type="entry name" value="NifU"/>
    <property type="match status" value="1"/>
</dbReference>
<dbReference type="GO" id="GO:0016226">
    <property type="term" value="P:iron-sulfur cluster assembly"/>
    <property type="evidence" value="ECO:0007669"/>
    <property type="project" value="InterPro"/>
</dbReference>
<dbReference type="GO" id="GO:0051536">
    <property type="term" value="F:iron-sulfur cluster binding"/>
    <property type="evidence" value="ECO:0007669"/>
    <property type="project" value="InterPro"/>
</dbReference>
<name>A0A563D7C3_9FLAO</name>
<evidence type="ECO:0000259" key="2">
    <source>
        <dbReference type="Pfam" id="PF01106"/>
    </source>
</evidence>
<dbReference type="PANTHER" id="PTHR11178">
    <property type="entry name" value="IRON-SULFUR CLUSTER SCAFFOLD PROTEIN NFU-RELATED"/>
    <property type="match status" value="1"/>
</dbReference>
<dbReference type="SUPFAM" id="SSF117916">
    <property type="entry name" value="Fe-S cluster assembly (FSCA) domain-like"/>
    <property type="match status" value="1"/>
</dbReference>
<reference evidence="3 4" key="1">
    <citation type="submission" date="2019-02" db="EMBL/GenBank/DDBJ databases">
        <title>Apibacter muscae sp. nov.: a novel member of the house fly microbiota.</title>
        <authorList>
            <person name="Park R."/>
        </authorList>
    </citation>
    <scope>NUCLEOTIDE SEQUENCE [LARGE SCALE GENOMIC DNA]</scope>
    <source>
        <strain evidence="3 4">AL1</strain>
    </source>
</reference>
<accession>A0A563D7C3</accession>
<keyword evidence="4" id="KW-1185">Reference proteome</keyword>
<dbReference type="PANTHER" id="PTHR11178:SF25">
    <property type="entry name" value="NIFU-LIKE PROTEIN 3, CHLOROPLASTIC"/>
    <property type="match status" value="1"/>
</dbReference>
<dbReference type="InterPro" id="IPR034904">
    <property type="entry name" value="FSCA_dom_sf"/>
</dbReference>
<comment type="similarity">
    <text evidence="1">Belongs to the NifU family.</text>
</comment>
<comment type="caution">
    <text evidence="3">The sequence shown here is derived from an EMBL/GenBank/DDBJ whole genome shotgun (WGS) entry which is preliminary data.</text>
</comment>
<evidence type="ECO:0000256" key="1">
    <source>
        <dbReference type="ARBA" id="ARBA00006420"/>
    </source>
</evidence>
<dbReference type="Proteomes" id="UP000319499">
    <property type="component" value="Unassembled WGS sequence"/>
</dbReference>
<dbReference type="AlphaFoldDB" id="A0A563D7C3"/>
<evidence type="ECO:0000313" key="3">
    <source>
        <dbReference type="EMBL" id="TWP26080.1"/>
    </source>
</evidence>
<proteinExistence type="inferred from homology"/>
<dbReference type="InterPro" id="IPR001075">
    <property type="entry name" value="NIF_FeS_clus_asmbl_NifU_C"/>
</dbReference>
<protein>
    <submittedName>
        <fullName evidence="3">NifU family protein</fullName>
    </submittedName>
</protein>
<dbReference type="OrthoDB" id="9796965at2"/>